<dbReference type="EMBL" id="JNSL01000025">
    <property type="protein sequence ID" value="KGA20010.1"/>
    <property type="molecule type" value="Genomic_DNA"/>
</dbReference>
<keyword evidence="3" id="KW-0378">Hydrolase</keyword>
<dbReference type="InterPro" id="IPR017850">
    <property type="entry name" value="Alkaline_phosphatase_core_sf"/>
</dbReference>
<comment type="similarity">
    <text evidence="1">Belongs to the sulfatase family.</text>
</comment>
<gene>
    <name evidence="6" type="ORF">GM51_5870</name>
</gene>
<organism evidence="6">
    <name type="scientific">freshwater metagenome</name>
    <dbReference type="NCBI Taxonomy" id="449393"/>
    <lineage>
        <taxon>unclassified sequences</taxon>
        <taxon>metagenomes</taxon>
        <taxon>ecological metagenomes</taxon>
    </lineage>
</organism>
<evidence type="ECO:0000256" key="4">
    <source>
        <dbReference type="ARBA" id="ARBA00022837"/>
    </source>
</evidence>
<sequence>MAGLLSILVKDYEGFTGKIGRTVAESEAAWPPNKHPGEKAPNVIVMLFDDLGFSHLGCFGSTIDTPNIDRLSEQGLRYTNFHVTPLCSPTRAALLTGRNHHAVGMRGVSNFDSGFPHMRGQISNHAATVAEVVREEGYTTFALGKWHLCPMVDASPAGPYDQWPLQRGFDRFYGFLDGETDQFYPELVYDNHWVEPPAGPDDGYHLTEDLVDHAITFVHDSVGVLPDRPFFMYLAFGATHAPHQAPPEYMAKYRGAFDEGWDVFRDRWFARQKELGLLPEETKLAPRNPGVEPWDTLSENQQRLACRLQEAYAAFLDHTDVQIGRLLASIEKLGLDDNTMIVLLADNGASQEGGPFGVLHEMKFFNMMIEMPDEAIHRIDEIGGPHSHSNYPWGWSQVGNTPFKFYKQNTHEGGIHVPLIIKWPKGVKDTGSLRDQFHHVNDIVPTIYEAIGITPPDTYRGLEQMPISGVAMNYTFDDKEVKTRKLLQYYEMVGHRGIYANGWKAVTRHTPGVSFDDDVWELYHVEADRSETNDLAKQEPDRLKELIALWWEEAENEGVLPLDDRGIELFGINFKKNSPHPESRKYVYRPPMAPLPSQASAAMGGRSWDMEAVVDRGDAEGGVIFATGTENSGFSFYVFDNRLVFDYNFFGEHLVVRSRAELPTGSSTLTCQLRRTGKAGYVVLLVNQEEVGRMELPFVMRVISSVGPSVAYDHGSPVANDYANRSDGFPFEGTLDSVTITLIETKKDPKNAESQARAEMGRQ</sequence>
<name>A0A094Q777_9ZZZZ</name>
<evidence type="ECO:0000256" key="2">
    <source>
        <dbReference type="ARBA" id="ARBA00022723"/>
    </source>
</evidence>
<dbReference type="PANTHER" id="PTHR42693:SF33">
    <property type="entry name" value="ARYLSULFATASE"/>
    <property type="match status" value="1"/>
</dbReference>
<dbReference type="InterPro" id="IPR024607">
    <property type="entry name" value="Sulfatase_CS"/>
</dbReference>
<dbReference type="GO" id="GO:0046872">
    <property type="term" value="F:metal ion binding"/>
    <property type="evidence" value="ECO:0007669"/>
    <property type="project" value="UniProtKB-KW"/>
</dbReference>
<comment type="caution">
    <text evidence="6">The sequence shown here is derived from an EMBL/GenBank/DDBJ whole genome shotgun (WGS) entry which is preliminary data.</text>
</comment>
<dbReference type="Gene3D" id="3.40.720.10">
    <property type="entry name" value="Alkaline Phosphatase, subunit A"/>
    <property type="match status" value="1"/>
</dbReference>
<dbReference type="AlphaFoldDB" id="A0A094Q777"/>
<dbReference type="Pfam" id="PF00884">
    <property type="entry name" value="Sulfatase"/>
    <property type="match status" value="1"/>
</dbReference>
<dbReference type="InterPro" id="IPR050738">
    <property type="entry name" value="Sulfatase"/>
</dbReference>
<dbReference type="PROSITE" id="PS00523">
    <property type="entry name" value="SULFATASE_1"/>
    <property type="match status" value="1"/>
</dbReference>
<reference evidence="6" key="1">
    <citation type="submission" date="2014-06" db="EMBL/GenBank/DDBJ databases">
        <title>Key roles for freshwater Actinobacteria revealed by deep metagenomic sequencing.</title>
        <authorList>
            <person name="Ghai R."/>
            <person name="Mizuno C.M."/>
            <person name="Picazo A."/>
            <person name="Camacho A."/>
            <person name="Rodriguez-Valera F."/>
        </authorList>
    </citation>
    <scope>NUCLEOTIDE SEQUENCE</scope>
</reference>
<protein>
    <submittedName>
        <fullName evidence="6">Putative arylsulfatase</fullName>
    </submittedName>
</protein>
<evidence type="ECO:0000256" key="1">
    <source>
        <dbReference type="ARBA" id="ARBA00008779"/>
    </source>
</evidence>
<keyword evidence="2" id="KW-0479">Metal-binding</keyword>
<evidence type="ECO:0000313" key="6">
    <source>
        <dbReference type="EMBL" id="KGA20010.1"/>
    </source>
</evidence>
<dbReference type="SUPFAM" id="SSF53649">
    <property type="entry name" value="Alkaline phosphatase-like"/>
    <property type="match status" value="1"/>
</dbReference>
<keyword evidence="4" id="KW-0106">Calcium</keyword>
<dbReference type="PANTHER" id="PTHR42693">
    <property type="entry name" value="ARYLSULFATASE FAMILY MEMBER"/>
    <property type="match status" value="1"/>
</dbReference>
<evidence type="ECO:0000256" key="3">
    <source>
        <dbReference type="ARBA" id="ARBA00022801"/>
    </source>
</evidence>
<dbReference type="GO" id="GO:0004065">
    <property type="term" value="F:arylsulfatase activity"/>
    <property type="evidence" value="ECO:0007669"/>
    <property type="project" value="TreeGrafter"/>
</dbReference>
<dbReference type="Gene3D" id="3.30.1120.10">
    <property type="match status" value="1"/>
</dbReference>
<dbReference type="CDD" id="cd16025">
    <property type="entry name" value="PAS_like"/>
    <property type="match status" value="1"/>
</dbReference>
<feature type="domain" description="Sulfatase N-terminal" evidence="5">
    <location>
        <begin position="41"/>
        <end position="453"/>
    </location>
</feature>
<proteinExistence type="inferred from homology"/>
<dbReference type="InterPro" id="IPR000917">
    <property type="entry name" value="Sulfatase_N"/>
</dbReference>
<accession>A0A094Q777</accession>
<evidence type="ECO:0000259" key="5">
    <source>
        <dbReference type="Pfam" id="PF00884"/>
    </source>
</evidence>